<dbReference type="Pfam" id="PF01040">
    <property type="entry name" value="UbiA"/>
    <property type="match status" value="1"/>
</dbReference>
<feature type="transmembrane region" description="Helical" evidence="5">
    <location>
        <begin position="12"/>
        <end position="28"/>
    </location>
</feature>
<keyword evidence="4 5" id="KW-0472">Membrane</keyword>
<proteinExistence type="predicted"/>
<evidence type="ECO:0008006" key="7">
    <source>
        <dbReference type="Google" id="ProtNLM"/>
    </source>
</evidence>
<feature type="transmembrane region" description="Helical" evidence="5">
    <location>
        <begin position="63"/>
        <end position="82"/>
    </location>
</feature>
<feature type="transmembrane region" description="Helical" evidence="5">
    <location>
        <begin position="189"/>
        <end position="214"/>
    </location>
</feature>
<dbReference type="AlphaFoldDB" id="X1NFQ6"/>
<dbReference type="EMBL" id="BARV01021610">
    <property type="protein sequence ID" value="GAI25635.1"/>
    <property type="molecule type" value="Genomic_DNA"/>
</dbReference>
<dbReference type="GO" id="GO:0016020">
    <property type="term" value="C:membrane"/>
    <property type="evidence" value="ECO:0007669"/>
    <property type="project" value="UniProtKB-SubCell"/>
</dbReference>
<reference evidence="6" key="1">
    <citation type="journal article" date="2014" name="Front. Microbiol.">
        <title>High frequency of phylogenetically diverse reductive dehalogenase-homologous genes in deep subseafloor sedimentary metagenomes.</title>
        <authorList>
            <person name="Kawai M."/>
            <person name="Futagami T."/>
            <person name="Toyoda A."/>
            <person name="Takaki Y."/>
            <person name="Nishi S."/>
            <person name="Hori S."/>
            <person name="Arai W."/>
            <person name="Tsubouchi T."/>
            <person name="Morono Y."/>
            <person name="Uchiyama I."/>
            <person name="Ito T."/>
            <person name="Fujiyama A."/>
            <person name="Inagaki F."/>
            <person name="Takami H."/>
        </authorList>
    </citation>
    <scope>NUCLEOTIDE SEQUENCE</scope>
    <source>
        <strain evidence="6">Expedition CK06-06</strain>
    </source>
</reference>
<feature type="transmembrane region" description="Helical" evidence="5">
    <location>
        <begin position="88"/>
        <end position="108"/>
    </location>
</feature>
<keyword evidence="3 5" id="KW-1133">Transmembrane helix</keyword>
<protein>
    <recommendedName>
        <fullName evidence="7">Prenyltransferase</fullName>
    </recommendedName>
</protein>
<dbReference type="InterPro" id="IPR000537">
    <property type="entry name" value="UbiA_prenyltransferase"/>
</dbReference>
<dbReference type="GO" id="GO:0016765">
    <property type="term" value="F:transferase activity, transferring alkyl or aryl (other than methyl) groups"/>
    <property type="evidence" value="ECO:0007669"/>
    <property type="project" value="InterPro"/>
</dbReference>
<feature type="transmembrane region" description="Helical" evidence="5">
    <location>
        <begin position="129"/>
        <end position="149"/>
    </location>
</feature>
<evidence type="ECO:0000313" key="6">
    <source>
        <dbReference type="EMBL" id="GAI25635.1"/>
    </source>
</evidence>
<feature type="transmembrane region" description="Helical" evidence="5">
    <location>
        <begin position="155"/>
        <end position="177"/>
    </location>
</feature>
<dbReference type="InterPro" id="IPR044878">
    <property type="entry name" value="UbiA_sf"/>
</dbReference>
<dbReference type="Gene3D" id="1.10.357.140">
    <property type="entry name" value="UbiA prenyltransferase"/>
    <property type="match status" value="1"/>
</dbReference>
<sequence>PLATSEITEKEALYLSMIFLFSSFFFAWLINPLFFLLILIVDGVGYIYSMPPTRLKARPIGDILCNTAAGGIIFIAGLSIGGANMNPLVILGALVMTSIFYIPTVVTDHEFDKKAGLTTSAVYFSPKKILQAMYPLTVLLVIIALIIFLTCNLELKVFALIVIIYTIPSTLVVNMKLKEERLYIHENWILVPFTLISIASVGYGILKLFGLLILNSN</sequence>
<gene>
    <name evidence="6" type="ORF">S06H3_35776</name>
</gene>
<comment type="caution">
    <text evidence="6">The sequence shown here is derived from an EMBL/GenBank/DDBJ whole genome shotgun (WGS) entry which is preliminary data.</text>
</comment>
<evidence type="ECO:0000256" key="4">
    <source>
        <dbReference type="ARBA" id="ARBA00023136"/>
    </source>
</evidence>
<evidence type="ECO:0000256" key="1">
    <source>
        <dbReference type="ARBA" id="ARBA00004141"/>
    </source>
</evidence>
<accession>X1NFQ6</accession>
<organism evidence="6">
    <name type="scientific">marine sediment metagenome</name>
    <dbReference type="NCBI Taxonomy" id="412755"/>
    <lineage>
        <taxon>unclassified sequences</taxon>
        <taxon>metagenomes</taxon>
        <taxon>ecological metagenomes</taxon>
    </lineage>
</organism>
<keyword evidence="2 5" id="KW-0812">Transmembrane</keyword>
<evidence type="ECO:0000256" key="5">
    <source>
        <dbReference type="SAM" id="Phobius"/>
    </source>
</evidence>
<evidence type="ECO:0000256" key="3">
    <source>
        <dbReference type="ARBA" id="ARBA00022989"/>
    </source>
</evidence>
<feature type="non-terminal residue" evidence="6">
    <location>
        <position position="1"/>
    </location>
</feature>
<comment type="subcellular location">
    <subcellularLocation>
        <location evidence="1">Membrane</location>
        <topology evidence="1">Multi-pass membrane protein</topology>
    </subcellularLocation>
</comment>
<name>X1NFQ6_9ZZZZ</name>
<evidence type="ECO:0000256" key="2">
    <source>
        <dbReference type="ARBA" id="ARBA00022692"/>
    </source>
</evidence>
<dbReference type="Gene3D" id="1.20.120.1780">
    <property type="entry name" value="UbiA prenyltransferase"/>
    <property type="match status" value="1"/>
</dbReference>